<name>A0ACB9U5J7_9CETA</name>
<reference evidence="1" key="1">
    <citation type="submission" date="2022-03" db="EMBL/GenBank/DDBJ databases">
        <title>Genomic analyses of argali, domestic sheep and their hybrids provide insights into chromosomal evolution, heterosis and genetic basis of agronomic traits.</title>
        <authorList>
            <person name="Li M."/>
        </authorList>
    </citation>
    <scope>NUCLEOTIDE SEQUENCE</scope>
    <source>
        <strain evidence="1">F1 hybrid</strain>
    </source>
</reference>
<keyword evidence="2" id="KW-1185">Reference proteome</keyword>
<proteinExistence type="predicted"/>
<evidence type="ECO:0000313" key="2">
    <source>
        <dbReference type="Proteomes" id="UP001057279"/>
    </source>
</evidence>
<sequence length="376" mass="42878">MTPPWLALYNEQPKDHILSPQFPDDTTGETEALETVFEEELVENQLKVSGIIHLFSLSEIDNNLREEIASQDYKDCEFVTILLLLYVLVLWPQGMWDPSFLTRERTGTLALEVESYTLDHQGSPCFGAYHLSDFVQVQQILHIRYQDKAQPGEKCIGSLEWWTKAPGFDPWSGNYHMRQAWFPSEKKTPEEVPSGEFSFQSQSPSVSTSEEAIRVLTLPPNRVCFAHSESAAGFSSPPVFSPLIISSNRSQKLEAVSRAKDKEDPWKSSDLGTGMTEHYSKKSVLAAVQDENQNRNRLETKTRDKKQLQKLTFNGIDTMVSYTPGFALSEAPVPRRKLERAGTLQALCYYVYNEELITFPPNPPQDYDKNQIRNRM</sequence>
<comment type="caution">
    <text evidence="1">The sequence shown here is derived from an EMBL/GenBank/DDBJ whole genome shotgun (WGS) entry which is preliminary data.</text>
</comment>
<protein>
    <submittedName>
        <fullName evidence="1">Uncharacterized protein</fullName>
    </submittedName>
</protein>
<accession>A0ACB9U5J7</accession>
<gene>
    <name evidence="1" type="ORF">MJG53_017960</name>
</gene>
<dbReference type="EMBL" id="CM043048">
    <property type="protein sequence ID" value="KAI4559434.1"/>
    <property type="molecule type" value="Genomic_DNA"/>
</dbReference>
<organism evidence="1 2">
    <name type="scientific">Ovis ammon polii x Ovis aries</name>
    <dbReference type="NCBI Taxonomy" id="2918886"/>
    <lineage>
        <taxon>Eukaryota</taxon>
        <taxon>Metazoa</taxon>
        <taxon>Chordata</taxon>
        <taxon>Craniata</taxon>
        <taxon>Vertebrata</taxon>
        <taxon>Euteleostomi</taxon>
        <taxon>Mammalia</taxon>
        <taxon>Eutheria</taxon>
        <taxon>Laurasiatheria</taxon>
        <taxon>Artiodactyla</taxon>
        <taxon>Ruminantia</taxon>
        <taxon>Pecora</taxon>
        <taxon>Bovidae</taxon>
        <taxon>Caprinae</taxon>
        <taxon>Ovis</taxon>
    </lineage>
</organism>
<dbReference type="Proteomes" id="UP001057279">
    <property type="component" value="Linkage Group LG23"/>
</dbReference>
<evidence type="ECO:0000313" key="1">
    <source>
        <dbReference type="EMBL" id="KAI4559434.1"/>
    </source>
</evidence>